<dbReference type="SUPFAM" id="SSF47413">
    <property type="entry name" value="lambda repressor-like DNA-binding domains"/>
    <property type="match status" value="1"/>
</dbReference>
<proteinExistence type="predicted"/>
<dbReference type="STRING" id="1202450.B586_16580"/>
<dbReference type="InterPro" id="IPR001387">
    <property type="entry name" value="Cro/C1-type_HTH"/>
</dbReference>
<evidence type="ECO:0000259" key="1">
    <source>
        <dbReference type="SMART" id="SM00530"/>
    </source>
</evidence>
<reference evidence="2 3" key="1">
    <citation type="submission" date="2015-05" db="EMBL/GenBank/DDBJ databases">
        <title>Genome sequence of Mycobacterium haemophilum.</title>
        <authorList>
            <person name="Greninger A.L."/>
            <person name="Cunningham G."/>
            <person name="Miller S."/>
        </authorList>
    </citation>
    <scope>NUCLEOTIDE SEQUENCE [LARGE SCALE GENOMIC DNA]</scope>
    <source>
        <strain evidence="3">UC1</strain>
    </source>
</reference>
<dbReference type="Gene3D" id="1.10.260.40">
    <property type="entry name" value="lambda repressor-like DNA-binding domains"/>
    <property type="match status" value="1"/>
</dbReference>
<dbReference type="GO" id="GO:0003677">
    <property type="term" value="F:DNA binding"/>
    <property type="evidence" value="ECO:0007669"/>
    <property type="project" value="InterPro"/>
</dbReference>
<evidence type="ECO:0000313" key="2">
    <source>
        <dbReference type="EMBL" id="KLO39005.1"/>
    </source>
</evidence>
<dbReference type="Pfam" id="PF01381">
    <property type="entry name" value="HTH_3"/>
    <property type="match status" value="1"/>
</dbReference>
<gene>
    <name evidence="2" type="ORF">ABH38_01140</name>
</gene>
<comment type="caution">
    <text evidence="2">The sequence shown here is derived from an EMBL/GenBank/DDBJ whole genome shotgun (WGS) entry which is preliminary data.</text>
</comment>
<dbReference type="EMBL" id="LDPR01000001">
    <property type="protein sequence ID" value="KLO39005.1"/>
    <property type="molecule type" value="Genomic_DNA"/>
</dbReference>
<evidence type="ECO:0000313" key="3">
    <source>
        <dbReference type="Proteomes" id="UP000036334"/>
    </source>
</evidence>
<keyword evidence="3" id="KW-1185">Reference proteome</keyword>
<sequence length="96" mass="10384">MIMARNWREIRADAARKEMHDAVQAQRLADIRKAHGHARQADVAVAMGVSQARVSKLESGDLSHTELGTLQSYVAALGGNLRIVADFGESSVELTA</sequence>
<dbReference type="InterPro" id="IPR010982">
    <property type="entry name" value="Lambda_DNA-bd_dom_sf"/>
</dbReference>
<dbReference type="CDD" id="cd00093">
    <property type="entry name" value="HTH_XRE"/>
    <property type="match status" value="1"/>
</dbReference>
<dbReference type="Proteomes" id="UP000036334">
    <property type="component" value="Unassembled WGS sequence"/>
</dbReference>
<accession>A0A0I9VIL5</accession>
<dbReference type="SMART" id="SM00530">
    <property type="entry name" value="HTH_XRE"/>
    <property type="match status" value="1"/>
</dbReference>
<protein>
    <submittedName>
        <fullName evidence="2">XRE family transcriptional regulator</fullName>
    </submittedName>
</protein>
<dbReference type="RefSeq" id="WP_047313201.1">
    <property type="nucleotide sequence ID" value="NZ_LDPQ01000001.1"/>
</dbReference>
<dbReference type="PATRIC" id="fig|29311.18.peg.251"/>
<feature type="domain" description="HTH cro/C1-type" evidence="1">
    <location>
        <begin position="27"/>
        <end position="84"/>
    </location>
</feature>
<organism evidence="2 3">
    <name type="scientific">Mycobacterium haemophilum</name>
    <dbReference type="NCBI Taxonomy" id="29311"/>
    <lineage>
        <taxon>Bacteria</taxon>
        <taxon>Bacillati</taxon>
        <taxon>Actinomycetota</taxon>
        <taxon>Actinomycetes</taxon>
        <taxon>Mycobacteriales</taxon>
        <taxon>Mycobacteriaceae</taxon>
        <taxon>Mycobacterium</taxon>
    </lineage>
</organism>
<name>A0A0I9VIL5_9MYCO</name>
<dbReference type="AlphaFoldDB" id="A0A0I9VIL5"/>
<dbReference type="OrthoDB" id="5738376at2"/>